<feature type="transmembrane region" description="Helical" evidence="6">
    <location>
        <begin position="250"/>
        <end position="273"/>
    </location>
</feature>
<feature type="transmembrane region" description="Helical" evidence="6">
    <location>
        <begin position="318"/>
        <end position="337"/>
    </location>
</feature>
<feature type="transmembrane region" description="Helical" evidence="6">
    <location>
        <begin position="279"/>
        <end position="297"/>
    </location>
</feature>
<keyword evidence="9" id="KW-1185">Reference proteome</keyword>
<feature type="compositionally biased region" description="Polar residues" evidence="5">
    <location>
        <begin position="757"/>
        <end position="766"/>
    </location>
</feature>
<dbReference type="GO" id="GO:0005886">
    <property type="term" value="C:plasma membrane"/>
    <property type="evidence" value="ECO:0007669"/>
    <property type="project" value="TreeGrafter"/>
</dbReference>
<dbReference type="PROSITE" id="PS50850">
    <property type="entry name" value="MFS"/>
    <property type="match status" value="1"/>
</dbReference>
<feature type="region of interest" description="Disordered" evidence="5">
    <location>
        <begin position="93"/>
        <end position="112"/>
    </location>
</feature>
<dbReference type="PRINTS" id="PR01036">
    <property type="entry name" value="TCRTETB"/>
</dbReference>
<sequence>MKNKGTGRDEPARRRRHPRATASDGHTGFLSSARRPCETRKSITLIFSVFFVSSTEKPLDDGDMTMMHTAEMISEREKEAGLTRLHELSWPDDDDDELELGDRKEEKDNKREWSPRREEWAVMLTLATVSFMVALDATILVPVLPDLAYDLGGSATDAFWAGTSYLLTCAVFQPFIASLSDIFGRKEMLLTSILFFTLGTALCAPVAKDFTVLFAGRSLQGIGGGGIMTMGQVIYADIVPLRQRPKYFSLVLGSWALGSVLGPLCGGLFAQHLSWRWCFYANFPFCLFGFIFVPIYVKLSTEKTSVLAKLGRVDWLGATLFIGSMTSFLVGLSWAGVQYEWTSVPVVAPMAVGAVGVALSLVWERFGAREPFLRPSLFHSPSAVAAYLCAWCQGFLLFCALYYIPFYFMSVRFADATQSGINIFPVTCLLLPGSILVSYLTSRLGRFRWAIWTGWVITVVGCGLLVLLDQDTSIPLWAGILSLFGVGNGMVLTSVNVGIQAISRLEDCGRAASMYAFMRTLGMTIGVAVGGTVFQNVMAAELTARGLPAAIAHDAEAFVARLVALRPADPVRVGALLAYVRGFHAVFWAMTATAGLGLAAGLVIRRHSMDRILESKFTLDGGKGAALRGTVAVLEDRVDRLSRHLSAIPTRAAHRASSLLLGGGGDAFRGSMLNPLSARGGRLELADGDGGVDTMALQPAPLRNLSHPTTFYSPDPGTSSALSASAITSPRSPRCVRTGAAPTTPPTPSYRRHANAPSLSMPFSSPHQPPLGRAPAPPRIVVRTPTLRSARRPEAQPAVPSAAPPAAPARRPSLSTMGSASTVGSVAQAPAVSYYVAPGGRKMPLDLSYPPPPVRAAKPLSFGSSVLSDEDMEELITVGAYL</sequence>
<proteinExistence type="predicted"/>
<dbReference type="EMBL" id="JAQQPM010000005">
    <property type="protein sequence ID" value="KAK2071409.1"/>
    <property type="molecule type" value="Genomic_DNA"/>
</dbReference>
<keyword evidence="4 6" id="KW-0472">Membrane</keyword>
<evidence type="ECO:0000256" key="4">
    <source>
        <dbReference type="ARBA" id="ARBA00023136"/>
    </source>
</evidence>
<dbReference type="Proteomes" id="UP001217918">
    <property type="component" value="Unassembled WGS sequence"/>
</dbReference>
<feature type="transmembrane region" description="Helical" evidence="6">
    <location>
        <begin position="585"/>
        <end position="604"/>
    </location>
</feature>
<comment type="subcellular location">
    <subcellularLocation>
        <location evidence="1">Membrane</location>
        <topology evidence="1">Multi-pass membrane protein</topology>
    </subcellularLocation>
</comment>
<dbReference type="PANTHER" id="PTHR23501:SF94">
    <property type="entry name" value="MAJOR FACILITATOR SUPERFAMILY (MFS) PROFILE DOMAIN-CONTAINING PROTEIN"/>
    <property type="match status" value="1"/>
</dbReference>
<dbReference type="GO" id="GO:0022857">
    <property type="term" value="F:transmembrane transporter activity"/>
    <property type="evidence" value="ECO:0007669"/>
    <property type="project" value="InterPro"/>
</dbReference>
<evidence type="ECO:0000256" key="1">
    <source>
        <dbReference type="ARBA" id="ARBA00004141"/>
    </source>
</evidence>
<keyword evidence="2 6" id="KW-0812">Transmembrane</keyword>
<feature type="transmembrane region" description="Helical" evidence="6">
    <location>
        <begin position="158"/>
        <end position="176"/>
    </location>
</feature>
<feature type="transmembrane region" description="Helical" evidence="6">
    <location>
        <begin position="516"/>
        <end position="538"/>
    </location>
</feature>
<dbReference type="InterPro" id="IPR020846">
    <property type="entry name" value="MFS_dom"/>
</dbReference>
<feature type="region of interest" description="Disordered" evidence="5">
    <location>
        <begin position="715"/>
        <end position="817"/>
    </location>
</feature>
<dbReference type="Gene3D" id="1.20.1250.20">
    <property type="entry name" value="MFS general substrate transporter like domains"/>
    <property type="match status" value="1"/>
</dbReference>
<evidence type="ECO:0000313" key="9">
    <source>
        <dbReference type="Proteomes" id="UP001217918"/>
    </source>
</evidence>
<evidence type="ECO:0000256" key="3">
    <source>
        <dbReference type="ARBA" id="ARBA00022989"/>
    </source>
</evidence>
<dbReference type="FunFam" id="1.20.1720.10:FF:000018">
    <property type="entry name" value="Putative MFS multidrug transporter"/>
    <property type="match status" value="1"/>
</dbReference>
<feature type="transmembrane region" description="Helical" evidence="6">
    <location>
        <begin position="219"/>
        <end position="238"/>
    </location>
</feature>
<evidence type="ECO:0000256" key="2">
    <source>
        <dbReference type="ARBA" id="ARBA00022692"/>
    </source>
</evidence>
<feature type="domain" description="Major facilitator superfamily (MFS) profile" evidence="7">
    <location>
        <begin position="122"/>
        <end position="609"/>
    </location>
</feature>
<evidence type="ECO:0000259" key="7">
    <source>
        <dbReference type="PROSITE" id="PS50850"/>
    </source>
</evidence>
<evidence type="ECO:0000256" key="6">
    <source>
        <dbReference type="SAM" id="Phobius"/>
    </source>
</evidence>
<dbReference type="AlphaFoldDB" id="A0AAD9I682"/>
<gene>
    <name evidence="8" type="ORF">P8C59_005837</name>
</gene>
<dbReference type="SUPFAM" id="SSF103473">
    <property type="entry name" value="MFS general substrate transporter"/>
    <property type="match status" value="1"/>
</dbReference>
<feature type="compositionally biased region" description="Basic and acidic residues" evidence="5">
    <location>
        <begin position="100"/>
        <end position="112"/>
    </location>
</feature>
<dbReference type="InterPro" id="IPR036259">
    <property type="entry name" value="MFS_trans_sf"/>
</dbReference>
<feature type="compositionally biased region" description="Basic and acidic residues" evidence="5">
    <location>
        <begin position="1"/>
        <end position="12"/>
    </location>
</feature>
<feature type="transmembrane region" description="Helical" evidence="6">
    <location>
        <begin position="384"/>
        <end position="403"/>
    </location>
</feature>
<reference evidence="8" key="1">
    <citation type="journal article" date="2023" name="Mol. Plant Microbe Interact.">
        <title>Elucidating the Obligate Nature and Biological Capacity of an Invasive Fungal Corn Pathogen.</title>
        <authorList>
            <person name="MacCready J.S."/>
            <person name="Roggenkamp E.M."/>
            <person name="Gdanetz K."/>
            <person name="Chilvers M.I."/>
        </authorList>
    </citation>
    <scope>NUCLEOTIDE SEQUENCE</scope>
    <source>
        <strain evidence="8">PM02</strain>
    </source>
</reference>
<feature type="transmembrane region" description="Helical" evidence="6">
    <location>
        <begin position="474"/>
        <end position="495"/>
    </location>
</feature>
<evidence type="ECO:0000313" key="8">
    <source>
        <dbReference type="EMBL" id="KAK2071409.1"/>
    </source>
</evidence>
<name>A0AAD9I682_9PEZI</name>
<dbReference type="InterPro" id="IPR011701">
    <property type="entry name" value="MFS"/>
</dbReference>
<feature type="region of interest" description="Disordered" evidence="5">
    <location>
        <begin position="1"/>
        <end position="33"/>
    </location>
</feature>
<accession>A0AAD9I682</accession>
<feature type="transmembrane region" description="Helical" evidence="6">
    <location>
        <begin position="188"/>
        <end position="207"/>
    </location>
</feature>
<evidence type="ECO:0000256" key="5">
    <source>
        <dbReference type="SAM" id="MobiDB-lite"/>
    </source>
</evidence>
<dbReference type="Pfam" id="PF07690">
    <property type="entry name" value="MFS_1"/>
    <property type="match status" value="1"/>
</dbReference>
<keyword evidence="3 6" id="KW-1133">Transmembrane helix</keyword>
<comment type="caution">
    <text evidence="8">The sequence shown here is derived from an EMBL/GenBank/DDBJ whole genome shotgun (WGS) entry which is preliminary data.</text>
</comment>
<feature type="transmembrane region" description="Helical" evidence="6">
    <location>
        <begin position="423"/>
        <end position="442"/>
    </location>
</feature>
<dbReference type="PANTHER" id="PTHR23501">
    <property type="entry name" value="MAJOR FACILITATOR SUPERFAMILY"/>
    <property type="match status" value="1"/>
</dbReference>
<feature type="transmembrane region" description="Helical" evidence="6">
    <location>
        <begin position="343"/>
        <end position="363"/>
    </location>
</feature>
<feature type="transmembrane region" description="Helical" evidence="6">
    <location>
        <begin position="120"/>
        <end position="143"/>
    </location>
</feature>
<protein>
    <recommendedName>
        <fullName evidence="7">Major facilitator superfamily (MFS) profile domain-containing protein</fullName>
    </recommendedName>
</protein>
<organism evidence="8 9">
    <name type="scientific">Phyllachora maydis</name>
    <dbReference type="NCBI Taxonomy" id="1825666"/>
    <lineage>
        <taxon>Eukaryota</taxon>
        <taxon>Fungi</taxon>
        <taxon>Dikarya</taxon>
        <taxon>Ascomycota</taxon>
        <taxon>Pezizomycotina</taxon>
        <taxon>Sordariomycetes</taxon>
        <taxon>Sordariomycetidae</taxon>
        <taxon>Phyllachorales</taxon>
        <taxon>Phyllachoraceae</taxon>
        <taxon>Phyllachora</taxon>
    </lineage>
</organism>
<feature type="transmembrane region" description="Helical" evidence="6">
    <location>
        <begin position="449"/>
        <end position="468"/>
    </location>
</feature>